<sequence length="70" mass="7808">MLNIALEDTVTISRKEYNSMKAEIKKLRAGAKFDNEIRLGLVSALEGGKVRADEALGRLKAKDETRVFID</sequence>
<evidence type="ECO:0000313" key="2">
    <source>
        <dbReference type="Proteomes" id="UP001164042"/>
    </source>
</evidence>
<dbReference type="RefSeq" id="WP_264308116.1">
    <property type="nucleotide sequence ID" value="NZ_CP109635.1"/>
</dbReference>
<proteinExistence type="predicted"/>
<gene>
    <name evidence="1" type="ORF">OF801_09860</name>
</gene>
<accession>A0AA46YT32</accession>
<dbReference type="EMBL" id="CP109635">
    <property type="protein sequence ID" value="UYT10244.1"/>
    <property type="molecule type" value="Genomic_DNA"/>
</dbReference>
<name>A0AA46YT32_9LACT</name>
<dbReference type="Proteomes" id="UP001164042">
    <property type="component" value="Chromosome"/>
</dbReference>
<protein>
    <submittedName>
        <fullName evidence="1">Uncharacterized protein</fullName>
    </submittedName>
</protein>
<evidence type="ECO:0000313" key="1">
    <source>
        <dbReference type="EMBL" id="UYT10244.1"/>
    </source>
</evidence>
<dbReference type="AlphaFoldDB" id="A0AA46YT32"/>
<reference evidence="1" key="1">
    <citation type="submission" date="2022-10" db="EMBL/GenBank/DDBJ databases">
        <title>Genome assembly of Lactococcus garvieae isolates from cricket gut.</title>
        <authorList>
            <person name="Luecke A.R."/>
            <person name="Brown A.M.V."/>
            <person name="Wakeman C.A."/>
        </authorList>
    </citation>
    <scope>NUCLEOTIDE SEQUENCE</scope>
    <source>
        <strain evidence="1">Alexii-11_2</strain>
    </source>
</reference>
<organism evidence="1 2">
    <name type="scientific">Lactococcus garvieae</name>
    <dbReference type="NCBI Taxonomy" id="1363"/>
    <lineage>
        <taxon>Bacteria</taxon>
        <taxon>Bacillati</taxon>
        <taxon>Bacillota</taxon>
        <taxon>Bacilli</taxon>
        <taxon>Lactobacillales</taxon>
        <taxon>Streptococcaceae</taxon>
        <taxon>Lactococcus</taxon>
    </lineage>
</organism>